<feature type="domain" description="MoaB/Mog" evidence="9">
    <location>
        <begin position="195"/>
        <end position="340"/>
    </location>
</feature>
<dbReference type="Proteomes" id="UP000642819">
    <property type="component" value="Unassembled WGS sequence"/>
</dbReference>
<comment type="cofactor">
    <cofactor evidence="7">
        <name>Mg(2+)</name>
        <dbReference type="ChEBI" id="CHEBI:18420"/>
    </cofactor>
</comment>
<dbReference type="InterPro" id="IPR038987">
    <property type="entry name" value="MoeA-like"/>
</dbReference>
<dbReference type="InterPro" id="IPR036425">
    <property type="entry name" value="MoaB/Mog-like_dom_sf"/>
</dbReference>
<dbReference type="Gene3D" id="3.40.980.10">
    <property type="entry name" value="MoaB/Mog-like domain"/>
    <property type="match status" value="1"/>
</dbReference>
<name>A0ABQ3GHP4_9MICC</name>
<evidence type="ECO:0000259" key="9">
    <source>
        <dbReference type="SMART" id="SM00852"/>
    </source>
</evidence>
<dbReference type="Pfam" id="PF00994">
    <property type="entry name" value="MoCF_biosynth"/>
    <property type="match status" value="1"/>
</dbReference>
<accession>A0ABQ3GHP4</accession>
<dbReference type="InterPro" id="IPR005111">
    <property type="entry name" value="MoeA_C_domain_IV"/>
</dbReference>
<evidence type="ECO:0000256" key="2">
    <source>
        <dbReference type="ARBA" id="ARBA00005046"/>
    </source>
</evidence>
<keyword evidence="4 7" id="KW-0500">Molybdenum</keyword>
<evidence type="ECO:0000256" key="6">
    <source>
        <dbReference type="ARBA" id="ARBA00047317"/>
    </source>
</evidence>
<comment type="caution">
    <text evidence="10">The sequence shown here is derived from an EMBL/GenBank/DDBJ whole genome shotgun (WGS) entry which is preliminary data.</text>
</comment>
<organism evidence="10 11">
    <name type="scientific">Zhihengliuella salsuginis</name>
    <dbReference type="NCBI Taxonomy" id="578222"/>
    <lineage>
        <taxon>Bacteria</taxon>
        <taxon>Bacillati</taxon>
        <taxon>Actinomycetota</taxon>
        <taxon>Actinomycetes</taxon>
        <taxon>Micrococcales</taxon>
        <taxon>Micrococcaceae</taxon>
        <taxon>Zhihengliuella</taxon>
    </lineage>
</organism>
<dbReference type="EC" id="2.10.1.1" evidence="7"/>
<dbReference type="Gene3D" id="2.40.340.10">
    <property type="entry name" value="MoeA, C-terminal, domain IV"/>
    <property type="match status" value="1"/>
</dbReference>
<dbReference type="EMBL" id="BMXK01000007">
    <property type="protein sequence ID" value="GHD07386.1"/>
    <property type="molecule type" value="Genomic_DNA"/>
</dbReference>
<comment type="function">
    <text evidence="1 7">Catalyzes the insertion of molybdate into adenylated molybdopterin with the concomitant release of AMP.</text>
</comment>
<keyword evidence="7" id="KW-0460">Magnesium</keyword>
<sequence>MSRFRRSVAEHAALVADLMREVPVPTRQAPLADALGRVLAADVAAPIPLPVFDNSQMDGYAVRAADLDGARLAIGRPIAAGAPGGPLAPGTAAPIMTGAPVPDGADTVVPVEAADPDVFPPFVADRTLPHDDGARVALPAPPATRPGQFVRRAGSDVPAGGRALRAGDRITARHAGLAAALGLARLPVIAAPTALLIATGDEVVAPGGDLGPGQIFDANTTLLAASLAEAGWEAATLTVDTDDPEDFAAALRAAVVRHDPAVILTSGGISAGAYEVVKLALGAGGHSVEFGSVAMQPGGPQGAGRLDVGGRTVPLLAFPGNPVSAFVSFEMFLRPVLVERFGARPRPAVTARLAGAADSPAGKLQVRRARYAADGTVELLGGPGSHLLAPLADANALALIDPETTRADPGARLSTILIGEIQ</sequence>
<dbReference type="Pfam" id="PF03453">
    <property type="entry name" value="MoeA_N"/>
    <property type="match status" value="1"/>
</dbReference>
<keyword evidence="5 7" id="KW-0501">Molybdenum cofactor biosynthesis</keyword>
<proteinExistence type="inferred from homology"/>
<gene>
    <name evidence="10" type="ORF">GCM10008096_18090</name>
</gene>
<dbReference type="RefSeq" id="WP_189349831.1">
    <property type="nucleotide sequence ID" value="NZ_BMXK01000007.1"/>
</dbReference>
<evidence type="ECO:0000256" key="3">
    <source>
        <dbReference type="ARBA" id="ARBA00010763"/>
    </source>
</evidence>
<dbReference type="Gene3D" id="3.90.105.10">
    <property type="entry name" value="Molybdopterin biosynthesis moea protein, domain 2"/>
    <property type="match status" value="1"/>
</dbReference>
<evidence type="ECO:0000256" key="1">
    <source>
        <dbReference type="ARBA" id="ARBA00002901"/>
    </source>
</evidence>
<comment type="catalytic activity">
    <reaction evidence="6">
        <text>adenylyl-molybdopterin + molybdate = Mo-molybdopterin + AMP + H(+)</text>
        <dbReference type="Rhea" id="RHEA:35047"/>
        <dbReference type="ChEBI" id="CHEBI:15378"/>
        <dbReference type="ChEBI" id="CHEBI:36264"/>
        <dbReference type="ChEBI" id="CHEBI:62727"/>
        <dbReference type="ChEBI" id="CHEBI:71302"/>
        <dbReference type="ChEBI" id="CHEBI:456215"/>
        <dbReference type="EC" id="2.10.1.1"/>
    </reaction>
</comment>
<dbReference type="PANTHER" id="PTHR10192:SF5">
    <property type="entry name" value="GEPHYRIN"/>
    <property type="match status" value="1"/>
</dbReference>
<dbReference type="SUPFAM" id="SSF53218">
    <property type="entry name" value="Molybdenum cofactor biosynthesis proteins"/>
    <property type="match status" value="1"/>
</dbReference>
<dbReference type="Pfam" id="PF03454">
    <property type="entry name" value="MoeA_C"/>
    <property type="match status" value="1"/>
</dbReference>
<dbReference type="InterPro" id="IPR001453">
    <property type="entry name" value="MoaB/Mog_dom"/>
</dbReference>
<evidence type="ECO:0000256" key="5">
    <source>
        <dbReference type="ARBA" id="ARBA00023150"/>
    </source>
</evidence>
<keyword evidence="7" id="KW-0808">Transferase</keyword>
<dbReference type="InterPro" id="IPR036688">
    <property type="entry name" value="MoeA_C_domain_IV_sf"/>
</dbReference>
<evidence type="ECO:0000256" key="7">
    <source>
        <dbReference type="RuleBase" id="RU365090"/>
    </source>
</evidence>
<dbReference type="CDD" id="cd00887">
    <property type="entry name" value="MoeA"/>
    <property type="match status" value="1"/>
</dbReference>
<dbReference type="SMART" id="SM00852">
    <property type="entry name" value="MoCF_biosynth"/>
    <property type="match status" value="1"/>
</dbReference>
<keyword evidence="7" id="KW-0479">Metal-binding</keyword>
<reference evidence="11" key="1">
    <citation type="journal article" date="2019" name="Int. J. Syst. Evol. Microbiol.">
        <title>The Global Catalogue of Microorganisms (GCM) 10K type strain sequencing project: providing services to taxonomists for standard genome sequencing and annotation.</title>
        <authorList>
            <consortium name="The Broad Institute Genomics Platform"/>
            <consortium name="The Broad Institute Genome Sequencing Center for Infectious Disease"/>
            <person name="Wu L."/>
            <person name="Ma J."/>
        </authorList>
    </citation>
    <scope>NUCLEOTIDE SEQUENCE [LARGE SCALE GENOMIC DNA]</scope>
    <source>
        <strain evidence="11">KCTC 19466</strain>
    </source>
</reference>
<feature type="region of interest" description="Disordered" evidence="8">
    <location>
        <begin position="139"/>
        <end position="158"/>
    </location>
</feature>
<evidence type="ECO:0000313" key="11">
    <source>
        <dbReference type="Proteomes" id="UP000642819"/>
    </source>
</evidence>
<dbReference type="NCBIfam" id="NF045515">
    <property type="entry name" value="Glp_gephyrin"/>
    <property type="match status" value="1"/>
</dbReference>
<dbReference type="Gene3D" id="2.170.190.11">
    <property type="entry name" value="Molybdopterin biosynthesis moea protein, domain 3"/>
    <property type="match status" value="1"/>
</dbReference>
<evidence type="ECO:0000313" key="10">
    <source>
        <dbReference type="EMBL" id="GHD07386.1"/>
    </source>
</evidence>
<dbReference type="SUPFAM" id="SSF63867">
    <property type="entry name" value="MoeA C-terminal domain-like"/>
    <property type="match status" value="1"/>
</dbReference>
<evidence type="ECO:0000256" key="8">
    <source>
        <dbReference type="SAM" id="MobiDB-lite"/>
    </source>
</evidence>
<comment type="similarity">
    <text evidence="3 7">Belongs to the MoeA family.</text>
</comment>
<comment type="pathway">
    <text evidence="2 7">Cofactor biosynthesis; molybdopterin biosynthesis.</text>
</comment>
<protein>
    <recommendedName>
        <fullName evidence="7">Molybdopterin molybdenumtransferase</fullName>
        <ecNumber evidence="7">2.10.1.1</ecNumber>
    </recommendedName>
</protein>
<dbReference type="SUPFAM" id="SSF63882">
    <property type="entry name" value="MoeA N-terminal region -like"/>
    <property type="match status" value="1"/>
</dbReference>
<evidence type="ECO:0000256" key="4">
    <source>
        <dbReference type="ARBA" id="ARBA00022505"/>
    </source>
</evidence>
<dbReference type="InterPro" id="IPR005110">
    <property type="entry name" value="MoeA_linker/N"/>
</dbReference>
<keyword evidence="11" id="KW-1185">Reference proteome</keyword>
<dbReference type="InterPro" id="IPR036135">
    <property type="entry name" value="MoeA_linker/N_sf"/>
</dbReference>
<dbReference type="PANTHER" id="PTHR10192">
    <property type="entry name" value="MOLYBDOPTERIN BIOSYNTHESIS PROTEIN"/>
    <property type="match status" value="1"/>
</dbReference>